<keyword evidence="3" id="KW-1185">Reference proteome</keyword>
<dbReference type="STRING" id="394193.SAMN04489732_13911"/>
<dbReference type="Proteomes" id="UP000198582">
    <property type="component" value="Unassembled WGS sequence"/>
</dbReference>
<evidence type="ECO:0000313" key="3">
    <source>
        <dbReference type="Proteomes" id="UP000198582"/>
    </source>
</evidence>
<dbReference type="EMBL" id="FOEF01000039">
    <property type="protein sequence ID" value="SEP54188.1"/>
    <property type="molecule type" value="Genomic_DNA"/>
</dbReference>
<dbReference type="RefSeq" id="WP_091629319.1">
    <property type="nucleotide sequence ID" value="NZ_FOEF01000039.1"/>
</dbReference>
<dbReference type="OrthoDB" id="9147462at2"/>
<dbReference type="Pfam" id="PF13676">
    <property type="entry name" value="TIR_2"/>
    <property type="match status" value="1"/>
</dbReference>
<feature type="domain" description="TIR" evidence="1">
    <location>
        <begin position="10"/>
        <end position="166"/>
    </location>
</feature>
<dbReference type="InterPro" id="IPR000157">
    <property type="entry name" value="TIR_dom"/>
</dbReference>
<protein>
    <submittedName>
        <fullName evidence="2">TIR domain-containing protein</fullName>
    </submittedName>
</protein>
<sequence length="351" mass="38207">MTDFVSDRPAVRCFLSFTHEDDDLFDGFVTPLKQKLQQYCAAGHGRKVDLFLDRETITWGQDWRRGIEKGLDAATVFIPVVTMHYFLESPSCRDELLAFYARAKELGLTDLILPLMVAGPEFLTGDSDDACIQVVEKLQYVDIQHAVVSGPGTAAFREMIKLVAGKLIKAVEAAENQLAWPRAQEPGGDRRIGELAGQIRGQAEDFATILGEITGLVSDGRAGAAGRTREDRAAEAQRITPLAVRARRAGTGFELAAAEVEAAVRAYLRDLRARGSEEQVEATRAEYGQIAGSLDELAAVEAAVAEFFAGTGQNEEAVYAPLRAALGPLRLGAQSFQLGIRTLRRLRDVAV</sequence>
<dbReference type="Gene3D" id="3.40.50.10140">
    <property type="entry name" value="Toll/interleukin-1 receptor homology (TIR) domain"/>
    <property type="match status" value="1"/>
</dbReference>
<dbReference type="AlphaFoldDB" id="A0A1H8YS22"/>
<organism evidence="2 3">
    <name type="scientific">Amycolatopsis saalfeldensis</name>
    <dbReference type="NCBI Taxonomy" id="394193"/>
    <lineage>
        <taxon>Bacteria</taxon>
        <taxon>Bacillati</taxon>
        <taxon>Actinomycetota</taxon>
        <taxon>Actinomycetes</taxon>
        <taxon>Pseudonocardiales</taxon>
        <taxon>Pseudonocardiaceae</taxon>
        <taxon>Amycolatopsis</taxon>
    </lineage>
</organism>
<dbReference type="GO" id="GO:0007165">
    <property type="term" value="P:signal transduction"/>
    <property type="evidence" value="ECO:0007669"/>
    <property type="project" value="InterPro"/>
</dbReference>
<dbReference type="SUPFAM" id="SSF52200">
    <property type="entry name" value="Toll/Interleukin receptor TIR domain"/>
    <property type="match status" value="1"/>
</dbReference>
<name>A0A1H8YS22_9PSEU</name>
<dbReference type="InterPro" id="IPR035897">
    <property type="entry name" value="Toll_tir_struct_dom_sf"/>
</dbReference>
<evidence type="ECO:0000313" key="2">
    <source>
        <dbReference type="EMBL" id="SEP54188.1"/>
    </source>
</evidence>
<reference evidence="2 3" key="1">
    <citation type="submission" date="2016-10" db="EMBL/GenBank/DDBJ databases">
        <authorList>
            <person name="de Groot N.N."/>
        </authorList>
    </citation>
    <scope>NUCLEOTIDE SEQUENCE [LARGE SCALE GENOMIC DNA]</scope>
    <source>
        <strain evidence="2 3">DSM 44993</strain>
    </source>
</reference>
<gene>
    <name evidence="2" type="ORF">SAMN04489732_13911</name>
</gene>
<proteinExistence type="predicted"/>
<accession>A0A1H8YS22</accession>
<evidence type="ECO:0000259" key="1">
    <source>
        <dbReference type="SMART" id="SM00255"/>
    </source>
</evidence>
<dbReference type="SMART" id="SM00255">
    <property type="entry name" value="TIR"/>
    <property type="match status" value="1"/>
</dbReference>